<proteinExistence type="predicted"/>
<gene>
    <name evidence="2" type="ORF">DW322_08905</name>
</gene>
<reference evidence="2 3" key="1">
    <citation type="submission" date="2018-07" db="EMBL/GenBank/DDBJ databases">
        <title>Genome sequence of Rhodococcus rhodnii ATCC 35071 from Rhodnius prolixus.</title>
        <authorList>
            <person name="Patel V."/>
            <person name="Vogel K.J."/>
        </authorList>
    </citation>
    <scope>NUCLEOTIDE SEQUENCE [LARGE SCALE GENOMIC DNA]</scope>
    <source>
        <strain evidence="2 3">ATCC 35071</strain>
    </source>
</reference>
<evidence type="ECO:0000313" key="2">
    <source>
        <dbReference type="EMBL" id="TXG90322.1"/>
    </source>
</evidence>
<organism evidence="2 3">
    <name type="scientific">Rhodococcus rhodnii</name>
    <dbReference type="NCBI Taxonomy" id="38312"/>
    <lineage>
        <taxon>Bacteria</taxon>
        <taxon>Bacillati</taxon>
        <taxon>Actinomycetota</taxon>
        <taxon>Actinomycetes</taxon>
        <taxon>Mycobacteriales</taxon>
        <taxon>Nocardiaceae</taxon>
        <taxon>Rhodococcus</taxon>
    </lineage>
</organism>
<dbReference type="InterPro" id="IPR056964">
    <property type="entry name" value="Phage_holin"/>
</dbReference>
<dbReference type="Proteomes" id="UP000471120">
    <property type="component" value="Unassembled WGS sequence"/>
</dbReference>
<keyword evidence="1" id="KW-0472">Membrane</keyword>
<sequence length="116" mass="13074">MGRRGRTMRDLANIALLVLAVMVAAFTIRYAIWSPWWTNRIGRIYLAKSVVLSFVLTQAAFASIVAADYLGRQQIRFSIYLLGVLIYVPMLWSLIREQRADRAALKLRGSDPGGDT</sequence>
<feature type="transmembrane region" description="Helical" evidence="1">
    <location>
        <begin position="12"/>
        <end position="32"/>
    </location>
</feature>
<dbReference type="Pfam" id="PF23778">
    <property type="entry name" value="Phage_holin_2"/>
    <property type="match status" value="1"/>
</dbReference>
<evidence type="ECO:0000256" key="1">
    <source>
        <dbReference type="SAM" id="Phobius"/>
    </source>
</evidence>
<keyword evidence="1" id="KW-1133">Transmembrane helix</keyword>
<feature type="transmembrane region" description="Helical" evidence="1">
    <location>
        <begin position="44"/>
        <end position="65"/>
    </location>
</feature>
<feature type="transmembrane region" description="Helical" evidence="1">
    <location>
        <begin position="77"/>
        <end position="95"/>
    </location>
</feature>
<protein>
    <submittedName>
        <fullName evidence="2">Uncharacterized protein</fullName>
    </submittedName>
</protein>
<dbReference type="AlphaFoldDB" id="A0A6P2CDA2"/>
<comment type="caution">
    <text evidence="2">The sequence shown here is derived from an EMBL/GenBank/DDBJ whole genome shotgun (WGS) entry which is preliminary data.</text>
</comment>
<name>A0A6P2CDA2_9NOCA</name>
<keyword evidence="1" id="KW-0812">Transmembrane</keyword>
<accession>A0A6P2CDA2</accession>
<evidence type="ECO:0000313" key="3">
    <source>
        <dbReference type="Proteomes" id="UP000471120"/>
    </source>
</evidence>
<dbReference type="EMBL" id="QRCM01000001">
    <property type="protein sequence ID" value="TXG90322.1"/>
    <property type="molecule type" value="Genomic_DNA"/>
</dbReference>